<evidence type="ECO:0008006" key="4">
    <source>
        <dbReference type="Google" id="ProtNLM"/>
    </source>
</evidence>
<evidence type="ECO:0000313" key="3">
    <source>
        <dbReference type="Proteomes" id="UP001515480"/>
    </source>
</evidence>
<gene>
    <name evidence="2" type="ORF">AB1Y20_003444</name>
</gene>
<sequence>MPSVRSYKALSTPAPLLLAGMRIFIVLAAVCGVTSFNVGAPPVRTMRLRPASSSPSMQFFNPKKDGKKGAGEFFDDEKDTTGAVDGYTPNFAENGEVDLANVGGSVYLAFVPFLLFFFAYSSGLFSFGYSQGNF</sequence>
<name>A0AB34JBU9_PRYPA</name>
<dbReference type="AlphaFoldDB" id="A0AB34JBU9"/>
<accession>A0AB34JBU9</accession>
<dbReference type="EMBL" id="JBGBPQ010000010">
    <property type="protein sequence ID" value="KAL1519184.1"/>
    <property type="molecule type" value="Genomic_DNA"/>
</dbReference>
<evidence type="ECO:0000256" key="1">
    <source>
        <dbReference type="SAM" id="Phobius"/>
    </source>
</evidence>
<keyword evidence="1" id="KW-1133">Transmembrane helix</keyword>
<feature type="transmembrane region" description="Helical" evidence="1">
    <location>
        <begin position="106"/>
        <end position="129"/>
    </location>
</feature>
<dbReference type="Proteomes" id="UP001515480">
    <property type="component" value="Unassembled WGS sequence"/>
</dbReference>
<keyword evidence="1" id="KW-0472">Membrane</keyword>
<keyword evidence="3" id="KW-1185">Reference proteome</keyword>
<comment type="caution">
    <text evidence="2">The sequence shown here is derived from an EMBL/GenBank/DDBJ whole genome shotgun (WGS) entry which is preliminary data.</text>
</comment>
<keyword evidence="1" id="KW-0812">Transmembrane</keyword>
<evidence type="ECO:0000313" key="2">
    <source>
        <dbReference type="EMBL" id="KAL1519184.1"/>
    </source>
</evidence>
<organism evidence="2 3">
    <name type="scientific">Prymnesium parvum</name>
    <name type="common">Toxic golden alga</name>
    <dbReference type="NCBI Taxonomy" id="97485"/>
    <lineage>
        <taxon>Eukaryota</taxon>
        <taxon>Haptista</taxon>
        <taxon>Haptophyta</taxon>
        <taxon>Prymnesiophyceae</taxon>
        <taxon>Prymnesiales</taxon>
        <taxon>Prymnesiaceae</taxon>
        <taxon>Prymnesium</taxon>
    </lineage>
</organism>
<reference evidence="2 3" key="1">
    <citation type="journal article" date="2024" name="Science">
        <title>Giant polyketide synthase enzymes in the biosynthesis of giant marine polyether toxins.</title>
        <authorList>
            <person name="Fallon T.R."/>
            <person name="Shende V.V."/>
            <person name="Wierzbicki I.H."/>
            <person name="Pendleton A.L."/>
            <person name="Watervoot N.F."/>
            <person name="Auber R.P."/>
            <person name="Gonzalez D.J."/>
            <person name="Wisecaver J.H."/>
            <person name="Moore B.S."/>
        </authorList>
    </citation>
    <scope>NUCLEOTIDE SEQUENCE [LARGE SCALE GENOMIC DNA]</scope>
    <source>
        <strain evidence="2 3">12B1</strain>
    </source>
</reference>
<protein>
    <recommendedName>
        <fullName evidence="4">Transmembrane protein</fullName>
    </recommendedName>
</protein>
<proteinExistence type="predicted"/>